<dbReference type="Gene3D" id="1.25.70.10">
    <property type="entry name" value="Transcription termination factor 3, mitochondrial"/>
    <property type="match status" value="1"/>
</dbReference>
<dbReference type="PANTHER" id="PTHR13068:SF203">
    <property type="entry name" value="TRANSCRIPTION TERMINATION FACTOR 4, MITOCHONDRIAL"/>
    <property type="match status" value="1"/>
</dbReference>
<dbReference type="GO" id="GO:0061668">
    <property type="term" value="P:mitochondrial ribosome assembly"/>
    <property type="evidence" value="ECO:0007669"/>
    <property type="project" value="TreeGrafter"/>
</dbReference>
<dbReference type="InterPro" id="IPR038538">
    <property type="entry name" value="MTERF_sf"/>
</dbReference>
<evidence type="ECO:0000256" key="1">
    <source>
        <dbReference type="ARBA" id="ARBA00007692"/>
    </source>
</evidence>
<gene>
    <name evidence="3" type="ORF">LOTGIDRAFT_228626</name>
</gene>
<name>V3ZR50_LOTGI</name>
<dbReference type="InterPro" id="IPR003690">
    <property type="entry name" value="MTERF"/>
</dbReference>
<evidence type="ECO:0000256" key="2">
    <source>
        <dbReference type="ARBA" id="ARBA00022946"/>
    </source>
</evidence>
<protein>
    <submittedName>
        <fullName evidence="3">Uncharacterized protein</fullName>
    </submittedName>
</protein>
<accession>V3ZR50</accession>
<organism evidence="3 4">
    <name type="scientific">Lottia gigantea</name>
    <name type="common">Giant owl limpet</name>
    <dbReference type="NCBI Taxonomy" id="225164"/>
    <lineage>
        <taxon>Eukaryota</taxon>
        <taxon>Metazoa</taxon>
        <taxon>Spiralia</taxon>
        <taxon>Lophotrochozoa</taxon>
        <taxon>Mollusca</taxon>
        <taxon>Gastropoda</taxon>
        <taxon>Patellogastropoda</taxon>
        <taxon>Lottioidea</taxon>
        <taxon>Lottiidae</taxon>
        <taxon>Lottia</taxon>
    </lineage>
</organism>
<proteinExistence type="inferred from homology"/>
<dbReference type="GO" id="GO:0003676">
    <property type="term" value="F:nucleic acid binding"/>
    <property type="evidence" value="ECO:0007669"/>
    <property type="project" value="InterPro"/>
</dbReference>
<evidence type="ECO:0000313" key="4">
    <source>
        <dbReference type="Proteomes" id="UP000030746"/>
    </source>
</evidence>
<dbReference type="AlphaFoldDB" id="V3ZR50"/>
<dbReference type="GeneID" id="20247719"/>
<dbReference type="STRING" id="225164.V3ZR50"/>
<evidence type="ECO:0000313" key="3">
    <source>
        <dbReference type="EMBL" id="ESO93878.1"/>
    </source>
</evidence>
<reference evidence="3 4" key="1">
    <citation type="journal article" date="2013" name="Nature">
        <title>Insights into bilaterian evolution from three spiralian genomes.</title>
        <authorList>
            <person name="Simakov O."/>
            <person name="Marletaz F."/>
            <person name="Cho S.J."/>
            <person name="Edsinger-Gonzales E."/>
            <person name="Havlak P."/>
            <person name="Hellsten U."/>
            <person name="Kuo D.H."/>
            <person name="Larsson T."/>
            <person name="Lv J."/>
            <person name="Arendt D."/>
            <person name="Savage R."/>
            <person name="Osoegawa K."/>
            <person name="de Jong P."/>
            <person name="Grimwood J."/>
            <person name="Chapman J.A."/>
            <person name="Shapiro H."/>
            <person name="Aerts A."/>
            <person name="Otillar R.P."/>
            <person name="Terry A.Y."/>
            <person name="Boore J.L."/>
            <person name="Grigoriev I.V."/>
            <person name="Lindberg D.R."/>
            <person name="Seaver E.C."/>
            <person name="Weisblat D.A."/>
            <person name="Putnam N.H."/>
            <person name="Rokhsar D.S."/>
        </authorList>
    </citation>
    <scope>NUCLEOTIDE SEQUENCE [LARGE SCALE GENOMIC DNA]</scope>
</reference>
<comment type="similarity">
    <text evidence="1">Belongs to the mTERF family.</text>
</comment>
<dbReference type="PANTHER" id="PTHR13068">
    <property type="entry name" value="CGI-12 PROTEIN-RELATED"/>
    <property type="match status" value="1"/>
</dbReference>
<dbReference type="EMBL" id="KB201890">
    <property type="protein sequence ID" value="ESO93878.1"/>
    <property type="molecule type" value="Genomic_DNA"/>
</dbReference>
<dbReference type="Pfam" id="PF02536">
    <property type="entry name" value="mTERF"/>
    <property type="match status" value="1"/>
</dbReference>
<dbReference type="KEGG" id="lgi:LOTGIDRAFT_228626"/>
<keyword evidence="4" id="KW-1185">Reference proteome</keyword>
<dbReference type="HOGENOM" id="CLU_864049_0_0_1"/>
<dbReference type="CTD" id="20247719"/>
<keyword evidence="2" id="KW-0809">Transit peptide</keyword>
<dbReference type="OrthoDB" id="9991972at2759"/>
<dbReference type="OMA" id="QAEMVKC"/>
<dbReference type="GO" id="GO:0005739">
    <property type="term" value="C:mitochondrion"/>
    <property type="evidence" value="ECO:0007669"/>
    <property type="project" value="TreeGrafter"/>
</dbReference>
<dbReference type="Proteomes" id="UP000030746">
    <property type="component" value="Unassembled WGS sequence"/>
</dbReference>
<dbReference type="RefSeq" id="XP_009055500.1">
    <property type="nucleotide sequence ID" value="XM_009057252.1"/>
</dbReference>
<dbReference type="SMART" id="SM00733">
    <property type="entry name" value="Mterf"/>
    <property type="match status" value="4"/>
</dbReference>
<dbReference type="GO" id="GO:0006390">
    <property type="term" value="P:mitochondrial transcription"/>
    <property type="evidence" value="ECO:0007669"/>
    <property type="project" value="TreeGrafter"/>
</dbReference>
<sequence length="322" mass="37231">MSKLYSIAFCLMSRRTLQCSDIRTVFVSRLPFRYDRNLSCSTIRKDSNLSSLVAKVLKRTSQIDVMVSTIPQTLLSKHVEILLSLEAHPDEIVDLFVKKPVLVQSKTLVPLVNILKSYGIENEKVVMLIGKNNNFHDTNPEKIATCFECLRKIGLSNEEILNLFLKNQDIIHVSVKELNTRFNELKKLFSSEHSLRLMKTMPLIITESITDIKEKFMYVHYSMGMSQHHMISASLFRHSLKHVKKRHTFLERAGLFQKPRKKDSKTSTNTLLKDIINTTDAKFVQIYSKTMTAEDYSTFCKLVEKEIDFTVPEQINMDSDMQ</sequence>